<gene>
    <name evidence="2" type="ORF">ACFP85_03940</name>
</gene>
<dbReference type="PANTHER" id="PTHR13369:SF0">
    <property type="entry name" value="GLUTATHIONE S-TRANSFERASE C-TERMINAL DOMAIN-CONTAINING PROTEIN"/>
    <property type="match status" value="1"/>
</dbReference>
<reference evidence="3" key="1">
    <citation type="journal article" date="2019" name="Int. J. Syst. Evol. Microbiol.">
        <title>The Global Catalogue of Microorganisms (GCM) 10K type strain sequencing project: providing services to taxonomists for standard genome sequencing and annotation.</title>
        <authorList>
            <consortium name="The Broad Institute Genomics Platform"/>
            <consortium name="The Broad Institute Genome Sequencing Center for Infectious Disease"/>
            <person name="Wu L."/>
            <person name="Ma J."/>
        </authorList>
    </citation>
    <scope>NUCLEOTIDE SEQUENCE [LARGE SCALE GENOMIC DNA]</scope>
    <source>
        <strain evidence="3">CGMCC 1.16031</strain>
    </source>
</reference>
<dbReference type="Gene3D" id="3.40.50.150">
    <property type="entry name" value="Vaccinia Virus protein VP39"/>
    <property type="match status" value="1"/>
</dbReference>
<name>A0ABW1XGH8_9ALTE</name>
<dbReference type="SUPFAM" id="SSF53335">
    <property type="entry name" value="S-adenosyl-L-methionine-dependent methyltransferases"/>
    <property type="match status" value="1"/>
</dbReference>
<evidence type="ECO:0000313" key="3">
    <source>
        <dbReference type="Proteomes" id="UP001596364"/>
    </source>
</evidence>
<dbReference type="Pfam" id="PF13679">
    <property type="entry name" value="Methyltransf_32"/>
    <property type="match status" value="1"/>
</dbReference>
<keyword evidence="2" id="KW-0808">Transferase</keyword>
<keyword evidence="2" id="KW-0489">Methyltransferase</keyword>
<proteinExistence type="predicted"/>
<sequence length="395" mass="45372">MYSELLAQLSHYLIRFQALWLHSPFYHGDVPWRGEFPQLYHALLALDEHEYIALDDCPDKLYEFLQQFIPDFQDWNTMPMCSQLSEENALNKFLAVDVPGRKWQQMQAFIVGMQGLPGAEIKRVVDWCAGKSHLGRAAAHQRGWALRAIERNPELCQQGQLLAERFVPQSEFRCCDVLIAPPTFEAGERVIALHACGDLHRTLLRQWLASASQQLVLAPCCYHQWFNGEFQPLSQLAQQHNLHLDRTQVRLAVQEMVTSPPRIRKQVMQLKAWRLGFDELQRELRGVDEYLPTPSLPNSAVNWGAEGVLLNLAGQKGLTIPPDMDLQCYVERGEARFAKVKRLELAAHGFRRAIELWLVLDLVNFLQEGGCEVQLQQFCAREISPRNLQILATRQ</sequence>
<keyword evidence="3" id="KW-1185">Reference proteome</keyword>
<comment type="caution">
    <text evidence="2">The sequence shown here is derived from an EMBL/GenBank/DDBJ whole genome shotgun (WGS) entry which is preliminary data.</text>
</comment>
<dbReference type="CDD" id="cd02440">
    <property type="entry name" value="AdoMet_MTases"/>
    <property type="match status" value="1"/>
</dbReference>
<dbReference type="RefSeq" id="WP_131257424.1">
    <property type="nucleotide sequence ID" value="NZ_JBHSUS010000001.1"/>
</dbReference>
<dbReference type="GO" id="GO:0032259">
    <property type="term" value="P:methylation"/>
    <property type="evidence" value="ECO:0007669"/>
    <property type="project" value="UniProtKB-KW"/>
</dbReference>
<accession>A0ABW1XGH8</accession>
<protein>
    <submittedName>
        <fullName evidence="2">Methyltransferase</fullName>
    </submittedName>
</protein>
<dbReference type="InterPro" id="IPR025714">
    <property type="entry name" value="Methyltranfer_dom"/>
</dbReference>
<feature type="domain" description="Methyltransferase" evidence="1">
    <location>
        <begin position="120"/>
        <end position="224"/>
    </location>
</feature>
<dbReference type="InterPro" id="IPR029063">
    <property type="entry name" value="SAM-dependent_MTases_sf"/>
</dbReference>
<dbReference type="PANTHER" id="PTHR13369">
    <property type="match status" value="1"/>
</dbReference>
<organism evidence="2 3">
    <name type="scientific">Pseudobowmanella zhangzhouensis</name>
    <dbReference type="NCBI Taxonomy" id="1537679"/>
    <lineage>
        <taxon>Bacteria</taxon>
        <taxon>Pseudomonadati</taxon>
        <taxon>Pseudomonadota</taxon>
        <taxon>Gammaproteobacteria</taxon>
        <taxon>Alteromonadales</taxon>
        <taxon>Alteromonadaceae</taxon>
    </lineage>
</organism>
<dbReference type="GO" id="GO:0008168">
    <property type="term" value="F:methyltransferase activity"/>
    <property type="evidence" value="ECO:0007669"/>
    <property type="project" value="UniProtKB-KW"/>
</dbReference>
<dbReference type="Proteomes" id="UP001596364">
    <property type="component" value="Unassembled WGS sequence"/>
</dbReference>
<dbReference type="EMBL" id="JBHSUS010000001">
    <property type="protein sequence ID" value="MFC6439298.1"/>
    <property type="molecule type" value="Genomic_DNA"/>
</dbReference>
<evidence type="ECO:0000259" key="1">
    <source>
        <dbReference type="Pfam" id="PF13679"/>
    </source>
</evidence>
<evidence type="ECO:0000313" key="2">
    <source>
        <dbReference type="EMBL" id="MFC6439298.1"/>
    </source>
</evidence>